<evidence type="ECO:0000259" key="4">
    <source>
        <dbReference type="Pfam" id="PF10099"/>
    </source>
</evidence>
<reference evidence="5 6" key="1">
    <citation type="submission" date="2019-05" db="EMBL/GenBank/DDBJ databases">
        <title>Georgenia *** sp. nov., and Georgenia *** sp. nov., isolated from the intestinal contents of plateau pika (Ochotona curzoniae) in the Qinghai-Tibet plateau of China.</title>
        <authorList>
            <person name="Tian Z."/>
        </authorList>
    </citation>
    <scope>NUCLEOTIDE SEQUENCE [LARGE SCALE GENOMIC DNA]</scope>
    <source>
        <strain evidence="5 6">Z294</strain>
    </source>
</reference>
<evidence type="ECO:0000256" key="1">
    <source>
        <dbReference type="ARBA" id="ARBA00023015"/>
    </source>
</evidence>
<evidence type="ECO:0000313" key="5">
    <source>
        <dbReference type="EMBL" id="QDB80387.1"/>
    </source>
</evidence>
<proteinExistence type="predicted"/>
<dbReference type="Proteomes" id="UP000313948">
    <property type="component" value="Chromosome"/>
</dbReference>
<feature type="region of interest" description="Disordered" evidence="3">
    <location>
        <begin position="73"/>
        <end position="130"/>
    </location>
</feature>
<dbReference type="InterPro" id="IPR041916">
    <property type="entry name" value="Anti_sigma_zinc_sf"/>
</dbReference>
<keyword evidence="2" id="KW-0804">Transcription</keyword>
<feature type="region of interest" description="Disordered" evidence="3">
    <location>
        <begin position="247"/>
        <end position="268"/>
    </location>
</feature>
<sequence>MRHVDDDTLSLVALGEAEPDAAAAEHLRECAQCREELAALSDMVTAGRAGSPLQAPPAHVWDRIAEEIAAQGVDDGAPDDGAPDAGTPEAGAPEAGPERDEPLVPPRVPAGRRRDRTRPPGRREPRRSRWSRAGWLAAGLAAGVAGTLLVTQLPERSEEPEALATAQLEPLPGWDETGTARVEDVDGRRVLHVELPGDPQDGYREVWLLDESVQRLVSVGLLVGDEGTFDLPPGLDLDDLAVVDVSREPFDGDPAHSGDSIVRGRLDS</sequence>
<keyword evidence="6" id="KW-1185">Reference proteome</keyword>
<gene>
    <name evidence="5" type="ORF">FE251_14115</name>
</gene>
<feature type="compositionally biased region" description="Low complexity" evidence="3">
    <location>
        <begin position="83"/>
        <end position="95"/>
    </location>
</feature>
<dbReference type="Gene3D" id="1.10.10.1320">
    <property type="entry name" value="Anti-sigma factor, zinc-finger domain"/>
    <property type="match status" value="1"/>
</dbReference>
<dbReference type="Pfam" id="PF10099">
    <property type="entry name" value="RskA_C"/>
    <property type="match status" value="1"/>
</dbReference>
<organism evidence="5 6">
    <name type="scientific">Georgenia wutianyii</name>
    <dbReference type="NCBI Taxonomy" id="2585135"/>
    <lineage>
        <taxon>Bacteria</taxon>
        <taxon>Bacillati</taxon>
        <taxon>Actinomycetota</taxon>
        <taxon>Actinomycetes</taxon>
        <taxon>Micrococcales</taxon>
        <taxon>Bogoriellaceae</taxon>
        <taxon>Georgenia</taxon>
    </lineage>
</organism>
<evidence type="ECO:0000313" key="6">
    <source>
        <dbReference type="Proteomes" id="UP000313948"/>
    </source>
</evidence>
<evidence type="ECO:0000256" key="2">
    <source>
        <dbReference type="ARBA" id="ARBA00023163"/>
    </source>
</evidence>
<accession>A0ABX5VPL1</accession>
<dbReference type="EMBL" id="CP040899">
    <property type="protein sequence ID" value="QDB80387.1"/>
    <property type="molecule type" value="Genomic_DNA"/>
</dbReference>
<dbReference type="RefSeq" id="WP_139949088.1">
    <property type="nucleotide sequence ID" value="NZ_CP040899.1"/>
</dbReference>
<feature type="domain" description="Anti-sigma K factor RskA C-terminal" evidence="4">
    <location>
        <begin position="137"/>
        <end position="259"/>
    </location>
</feature>
<name>A0ABX5VPL1_9MICO</name>
<keyword evidence="1" id="KW-0805">Transcription regulation</keyword>
<protein>
    <submittedName>
        <fullName evidence="5">Anti-sigma factor</fullName>
    </submittedName>
</protein>
<evidence type="ECO:0000256" key="3">
    <source>
        <dbReference type="SAM" id="MobiDB-lite"/>
    </source>
</evidence>
<dbReference type="InterPro" id="IPR018764">
    <property type="entry name" value="RskA_C"/>
</dbReference>